<dbReference type="PROSITE" id="PS00409">
    <property type="entry name" value="PROKAR_NTER_METHYL"/>
    <property type="match status" value="1"/>
</dbReference>
<dbReference type="InterPro" id="IPR012902">
    <property type="entry name" value="N_methyl_site"/>
</dbReference>
<keyword evidence="4" id="KW-0488">Methylation</keyword>
<evidence type="ECO:0000256" key="10">
    <source>
        <dbReference type="ARBA" id="ARBA00030775"/>
    </source>
</evidence>
<evidence type="ECO:0000256" key="2">
    <source>
        <dbReference type="ARBA" id="ARBA00021549"/>
    </source>
</evidence>
<accession>A0ABQ0C5R9</accession>
<dbReference type="Pfam" id="PF12019">
    <property type="entry name" value="GspH"/>
    <property type="match status" value="1"/>
</dbReference>
<dbReference type="SUPFAM" id="SSF54523">
    <property type="entry name" value="Pili subunits"/>
    <property type="match status" value="1"/>
</dbReference>
<evidence type="ECO:0000256" key="3">
    <source>
        <dbReference type="ARBA" id="ARBA00022475"/>
    </source>
</evidence>
<keyword evidence="8 12" id="KW-0472">Membrane</keyword>
<evidence type="ECO:0000259" key="13">
    <source>
        <dbReference type="Pfam" id="PF12019"/>
    </source>
</evidence>
<dbReference type="InterPro" id="IPR049875">
    <property type="entry name" value="TypeII_GspH"/>
</dbReference>
<evidence type="ECO:0000256" key="4">
    <source>
        <dbReference type="ARBA" id="ARBA00022481"/>
    </source>
</evidence>
<dbReference type="Pfam" id="PF07963">
    <property type="entry name" value="N_methyl"/>
    <property type="match status" value="1"/>
</dbReference>
<dbReference type="InterPro" id="IPR002416">
    <property type="entry name" value="T2SS_protein-GspH"/>
</dbReference>
<dbReference type="Proteomes" id="UP001628193">
    <property type="component" value="Unassembled WGS sequence"/>
</dbReference>
<dbReference type="InterPro" id="IPR022346">
    <property type="entry name" value="T2SS_GspH"/>
</dbReference>
<comment type="subcellular location">
    <subcellularLocation>
        <location evidence="1">Cell inner membrane</location>
        <topology evidence="1">Single-pass membrane protein</topology>
    </subcellularLocation>
</comment>
<keyword evidence="3" id="KW-1003">Cell membrane</keyword>
<comment type="similarity">
    <text evidence="9">Belongs to the GSP H family.</text>
</comment>
<evidence type="ECO:0000256" key="7">
    <source>
        <dbReference type="ARBA" id="ARBA00022989"/>
    </source>
</evidence>
<evidence type="ECO:0000256" key="6">
    <source>
        <dbReference type="ARBA" id="ARBA00022692"/>
    </source>
</evidence>
<evidence type="ECO:0000256" key="11">
    <source>
        <dbReference type="SAM" id="MobiDB-lite"/>
    </source>
</evidence>
<reference evidence="14 15" key="1">
    <citation type="submission" date="2024-09" db="EMBL/GenBank/DDBJ databases">
        <title>Draft genome sequence of Candidatus Magnetaquicoccaceae bacterium FCR-1.</title>
        <authorList>
            <person name="Shimoshige H."/>
            <person name="Shimamura S."/>
            <person name="Taoka A."/>
            <person name="Kobayashi H."/>
            <person name="Maekawa T."/>
        </authorList>
    </citation>
    <scope>NUCLEOTIDE SEQUENCE [LARGE SCALE GENOMIC DNA]</scope>
    <source>
        <strain evidence="14 15">FCR-1</strain>
    </source>
</reference>
<feature type="region of interest" description="Disordered" evidence="11">
    <location>
        <begin position="115"/>
        <end position="134"/>
    </location>
</feature>
<dbReference type="Gene3D" id="3.55.40.10">
    <property type="entry name" value="minor pseudopilin epsh domain"/>
    <property type="match status" value="1"/>
</dbReference>
<feature type="transmembrane region" description="Helical" evidence="12">
    <location>
        <begin position="12"/>
        <end position="33"/>
    </location>
</feature>
<evidence type="ECO:0000256" key="9">
    <source>
        <dbReference type="ARBA" id="ARBA00025772"/>
    </source>
</evidence>
<name>A0ABQ0C5R9_9PROT</name>
<proteinExistence type="inferred from homology"/>
<feature type="compositionally biased region" description="Basic and acidic residues" evidence="11">
    <location>
        <begin position="115"/>
        <end position="125"/>
    </location>
</feature>
<evidence type="ECO:0000256" key="12">
    <source>
        <dbReference type="SAM" id="Phobius"/>
    </source>
</evidence>
<keyword evidence="5" id="KW-0997">Cell inner membrane</keyword>
<dbReference type="NCBIfam" id="TIGR02532">
    <property type="entry name" value="IV_pilin_GFxxxE"/>
    <property type="match status" value="1"/>
</dbReference>
<evidence type="ECO:0000313" key="15">
    <source>
        <dbReference type="Proteomes" id="UP001628193"/>
    </source>
</evidence>
<evidence type="ECO:0000256" key="8">
    <source>
        <dbReference type="ARBA" id="ARBA00023136"/>
    </source>
</evidence>
<dbReference type="EMBL" id="BAAFGK010000002">
    <property type="protein sequence ID" value="GAB0056244.1"/>
    <property type="molecule type" value="Genomic_DNA"/>
</dbReference>
<keyword evidence="15" id="KW-1185">Reference proteome</keyword>
<dbReference type="NCBIfam" id="TIGR01708">
    <property type="entry name" value="typeII_sec_gspH"/>
    <property type="match status" value="1"/>
</dbReference>
<keyword evidence="6 12" id="KW-0812">Transmembrane</keyword>
<gene>
    <name evidence="14" type="ORF">SIID45300_00549</name>
</gene>
<protein>
    <recommendedName>
        <fullName evidence="2">Type II secretion system protein H</fullName>
    </recommendedName>
    <alternativeName>
        <fullName evidence="10">General secretion pathway protein H</fullName>
    </alternativeName>
</protein>
<evidence type="ECO:0000256" key="1">
    <source>
        <dbReference type="ARBA" id="ARBA00004377"/>
    </source>
</evidence>
<feature type="domain" description="General secretion pathway GspH" evidence="13">
    <location>
        <begin position="48"/>
        <end position="149"/>
    </location>
</feature>
<organism evidence="14 15">
    <name type="scientific">Candidatus Magnetaquiglobus chichijimensis</name>
    <dbReference type="NCBI Taxonomy" id="3141448"/>
    <lineage>
        <taxon>Bacteria</taxon>
        <taxon>Pseudomonadati</taxon>
        <taxon>Pseudomonadota</taxon>
        <taxon>Magnetococcia</taxon>
        <taxon>Magnetococcales</taxon>
        <taxon>Candidatus Magnetaquicoccaceae</taxon>
        <taxon>Candidatus Magnetaquiglobus</taxon>
    </lineage>
</organism>
<keyword evidence="7 12" id="KW-1133">Transmembrane helix</keyword>
<dbReference type="InterPro" id="IPR045584">
    <property type="entry name" value="Pilin-like"/>
</dbReference>
<comment type="caution">
    <text evidence="14">The sequence shown here is derived from an EMBL/GenBank/DDBJ whole genome shotgun (WGS) entry which is preliminary data.</text>
</comment>
<evidence type="ECO:0000313" key="14">
    <source>
        <dbReference type="EMBL" id="GAB0056244.1"/>
    </source>
</evidence>
<dbReference type="PRINTS" id="PR00885">
    <property type="entry name" value="BCTERIALGSPH"/>
</dbReference>
<evidence type="ECO:0000256" key="5">
    <source>
        <dbReference type="ARBA" id="ARBA00022519"/>
    </source>
</evidence>
<sequence length="174" mass="19754">MSRGGVERGFTLLEILVVLLIIGVMMGMVVLSVSPRDAGKVAREELGRLKGMLELASREAVLEAREWGMRFGKDGYEFLVQDEKRKWQPPPAGERVLQARTLPEGWRIEWNVEGEKQEKGVKPEDPPQILITSDGEMTPFELEVEVEKRRGVLERYRLSAGVTGRVRVEKVERP</sequence>